<dbReference type="EMBL" id="LWBR01000013">
    <property type="protein sequence ID" value="KZN97160.1"/>
    <property type="molecule type" value="Genomic_DNA"/>
</dbReference>
<sequence>MLEITFQTEKEASYLHQLLNTEKENFDFQAALLNGTVLTCETDDWETFISDVLVPSFVDFFLNVKEPRLLLFIIEKQFYFEDEDEKQQILHIAQSILEGERAEIPMIKHFEPRENLIISALTNFLRPNQSFSIESFIQFRLSDYLSRLSEYVGLSIEEYKMEQEYQNFIQSLREYVLNKKPKLSTIHILHDTSFQVFNEKFIEIKELELKKWIDREFIYRHPMYIDSHLLAPLVSIAPLEIYIYSDQQEEAMIQTIQNIFQERVRFFSRASFQKR</sequence>
<dbReference type="Proteomes" id="UP000214606">
    <property type="component" value="Chromosome"/>
</dbReference>
<protein>
    <recommendedName>
        <fullName evidence="5">Sporulation protein YtxC</fullName>
    </recommendedName>
</protein>
<dbReference type="Proteomes" id="UP000076476">
    <property type="component" value="Unassembled WGS sequence"/>
</dbReference>
<keyword evidence="3" id="KW-1185">Reference proteome</keyword>
<dbReference type="KEGG" id="apak:AP3564_19290"/>
<evidence type="ECO:0000313" key="3">
    <source>
        <dbReference type="Proteomes" id="UP000076476"/>
    </source>
</evidence>
<dbReference type="NCBIfam" id="TIGR02834">
    <property type="entry name" value="spo_ytxC"/>
    <property type="match status" value="1"/>
</dbReference>
<dbReference type="AlphaFoldDB" id="A0A165YJX7"/>
<evidence type="ECO:0000313" key="4">
    <source>
        <dbReference type="Proteomes" id="UP000214606"/>
    </source>
</evidence>
<dbReference type="Pfam" id="PF08812">
    <property type="entry name" value="YtxC"/>
    <property type="match status" value="1"/>
</dbReference>
<evidence type="ECO:0008006" key="5">
    <source>
        <dbReference type="Google" id="ProtNLM"/>
    </source>
</evidence>
<accession>A0A165YJX7</accession>
<reference evidence="2 3" key="1">
    <citation type="submission" date="2016-04" db="EMBL/GenBank/DDBJ databases">
        <title>Draft genome sequence of Aeribacillus pallidus 8m3 from petroleum reservoir.</title>
        <authorList>
            <person name="Poltaraus A.B."/>
            <person name="Nazina T.N."/>
            <person name="Tourova T.P."/>
            <person name="Malakho S.M."/>
            <person name="Korshunova A.V."/>
            <person name="Sokolova D.S."/>
        </authorList>
    </citation>
    <scope>NUCLEOTIDE SEQUENCE [LARGE SCALE GENOMIC DNA]</scope>
    <source>
        <strain evidence="2 3">8m3</strain>
    </source>
</reference>
<dbReference type="OrthoDB" id="2986513at2"/>
<evidence type="ECO:0000313" key="2">
    <source>
        <dbReference type="EMBL" id="KZN97160.1"/>
    </source>
</evidence>
<dbReference type="RefSeq" id="WP_063387414.1">
    <property type="nucleotide sequence ID" value="NZ_CP017703.1"/>
</dbReference>
<dbReference type="GeneID" id="301127061"/>
<proteinExistence type="predicted"/>
<organism evidence="2 3">
    <name type="scientific">Aeribacillus pallidus</name>
    <dbReference type="NCBI Taxonomy" id="33936"/>
    <lineage>
        <taxon>Bacteria</taxon>
        <taxon>Bacillati</taxon>
        <taxon>Bacillota</taxon>
        <taxon>Bacilli</taxon>
        <taxon>Bacillales</taxon>
        <taxon>Bacillaceae</taxon>
        <taxon>Aeribacillus</taxon>
    </lineage>
</organism>
<accession>A0A164ARK5</accession>
<gene>
    <name evidence="1" type="ORF">AP3564_19290</name>
    <name evidence="2" type="ORF">AZI98_06285</name>
</gene>
<dbReference type="STRING" id="33936.AZI98_06285"/>
<evidence type="ECO:0000313" key="1">
    <source>
        <dbReference type="EMBL" id="ASS92124.1"/>
    </source>
</evidence>
<dbReference type="InterPro" id="IPR014199">
    <property type="entry name" value="Spore_YtxC"/>
</dbReference>
<name>A0A165YJX7_9BACI</name>
<reference evidence="1 4" key="2">
    <citation type="submission" date="2016-10" db="EMBL/GenBank/DDBJ databases">
        <title>The whole genome sequencing and assembly of Aeribacillus pallidus KCTC3564 strain.</title>
        <authorList>
            <person name="Lee Y.-J."/>
            <person name="Park M.-K."/>
            <person name="Yi H."/>
            <person name="Bahn Y.-S."/>
            <person name="Kim J.F."/>
            <person name="Lee D.-W."/>
        </authorList>
    </citation>
    <scope>NUCLEOTIDE SEQUENCE [LARGE SCALE GENOMIC DNA]</scope>
    <source>
        <strain evidence="1 4">KCTC3564</strain>
    </source>
</reference>
<dbReference type="EMBL" id="CP017703">
    <property type="protein sequence ID" value="ASS92124.1"/>
    <property type="molecule type" value="Genomic_DNA"/>
</dbReference>
<dbReference type="PIRSF" id="PIRSF012563">
    <property type="entry name" value="YtxC"/>
    <property type="match status" value="1"/>
</dbReference>